<feature type="compositionally biased region" description="Low complexity" evidence="1">
    <location>
        <begin position="41"/>
        <end position="57"/>
    </location>
</feature>
<keyword evidence="3" id="KW-1185">Reference proteome</keyword>
<protein>
    <submittedName>
        <fullName evidence="2">Uncharacterized protein</fullName>
    </submittedName>
</protein>
<dbReference type="AlphaFoldDB" id="A0A2R4MDR2"/>
<proteinExistence type="predicted"/>
<evidence type="ECO:0000256" key="1">
    <source>
        <dbReference type="SAM" id="MobiDB-lite"/>
    </source>
</evidence>
<evidence type="ECO:0000313" key="3">
    <source>
        <dbReference type="Proteomes" id="UP000258927"/>
    </source>
</evidence>
<organism evidence="2 3">
    <name type="scientific">Maritalea myrionectae</name>
    <dbReference type="NCBI Taxonomy" id="454601"/>
    <lineage>
        <taxon>Bacteria</taxon>
        <taxon>Pseudomonadati</taxon>
        <taxon>Pseudomonadota</taxon>
        <taxon>Alphaproteobacteria</taxon>
        <taxon>Hyphomicrobiales</taxon>
        <taxon>Devosiaceae</taxon>
        <taxon>Maritalea</taxon>
    </lineage>
</organism>
<dbReference type="Proteomes" id="UP000258927">
    <property type="component" value="Chromosome"/>
</dbReference>
<dbReference type="RefSeq" id="WP_027834353.1">
    <property type="nucleotide sequence ID" value="NZ_CP021330.1"/>
</dbReference>
<dbReference type="KEGG" id="mmyr:MXMO3_01534"/>
<feature type="region of interest" description="Disordered" evidence="1">
    <location>
        <begin position="1"/>
        <end position="65"/>
    </location>
</feature>
<gene>
    <name evidence="2" type="ORF">MXMO3_01534</name>
</gene>
<sequence length="119" mass="12351">MTVRIESAAGFQGGAALNGTARPQQDYKPQDAASSKAQVGSAQAAPPANPQSVNPVADDGLPDIPKLVGPAAPASLLFEASLAANADEGEPGHIDFPRMINRRWVPSPDLLRQLETIKG</sequence>
<dbReference type="STRING" id="1122213.GCA_000423365_01256"/>
<dbReference type="EMBL" id="CP021330">
    <property type="protein sequence ID" value="AVX04064.1"/>
    <property type="molecule type" value="Genomic_DNA"/>
</dbReference>
<accession>A0A2R4MDR2</accession>
<name>A0A2R4MDR2_9HYPH</name>
<reference evidence="2 3" key="1">
    <citation type="submission" date="2017-05" db="EMBL/GenBank/DDBJ databases">
        <title>Genome Analysis of Maritalea myrionectae HL2708#5.</title>
        <authorList>
            <consortium name="Cotde Inc.-PKNU"/>
            <person name="Jang D."/>
            <person name="Oh H.-M."/>
        </authorList>
    </citation>
    <scope>NUCLEOTIDE SEQUENCE [LARGE SCALE GENOMIC DNA]</scope>
    <source>
        <strain evidence="2 3">HL2708#5</strain>
    </source>
</reference>
<evidence type="ECO:0000313" key="2">
    <source>
        <dbReference type="EMBL" id="AVX04064.1"/>
    </source>
</evidence>